<evidence type="ECO:0000313" key="1">
    <source>
        <dbReference type="EMBL" id="KAJ8665064.1"/>
    </source>
</evidence>
<dbReference type="Proteomes" id="UP001239111">
    <property type="component" value="Chromosome 4"/>
</dbReference>
<gene>
    <name evidence="1" type="ORF">QAD02_006726</name>
</gene>
<keyword evidence="2" id="KW-1185">Reference proteome</keyword>
<organism evidence="1 2">
    <name type="scientific">Eretmocerus hayati</name>
    <dbReference type="NCBI Taxonomy" id="131215"/>
    <lineage>
        <taxon>Eukaryota</taxon>
        <taxon>Metazoa</taxon>
        <taxon>Ecdysozoa</taxon>
        <taxon>Arthropoda</taxon>
        <taxon>Hexapoda</taxon>
        <taxon>Insecta</taxon>
        <taxon>Pterygota</taxon>
        <taxon>Neoptera</taxon>
        <taxon>Endopterygota</taxon>
        <taxon>Hymenoptera</taxon>
        <taxon>Apocrita</taxon>
        <taxon>Proctotrupomorpha</taxon>
        <taxon>Chalcidoidea</taxon>
        <taxon>Aphelinidae</taxon>
        <taxon>Aphelininae</taxon>
        <taxon>Eretmocerus</taxon>
    </lineage>
</organism>
<sequence length="438" mass="49506">MSVESVGHNRLIIDGYVYSRDSRSARRTFWNCIRHRRGPSTPCSAKAASSHISETGENIVIFRGPKESAHSHPPEPKSAEIARAKRTAKRRSEVQKLVDRDEYTREYKDSHVLSLVKYPKRHQEAVTKSAKKSFCVREQRFFSFGTVLDPNVSQETASNVIAQYDQLNPTNDLDRLSNSTVSSSALLSPLSNMSDDCGGDPLSITMPVKALNSSVNSAVRVESTQSHSLRSTSTKKSRKMRNKEMIELLSSTIDSTYRTIQQFSEIMAAKKEIPQGTPIEVTPWHPSTSIPNAILAEEVKEVCPLIDLTDDRDVEFDDYMNYQSDLSLDSTIPQANNFSDAPSVFEPEYLAEYPIADYGYSPYGFSPYGLSPSYDPSTYEYMSIDQHNMLPSLEHHFLYQSVTTQQMDTTIQHHELTLHDIRVRIKIFGTVVLRVLFI</sequence>
<name>A0ACC2N1P3_9HYME</name>
<dbReference type="EMBL" id="CM056744">
    <property type="protein sequence ID" value="KAJ8665064.1"/>
    <property type="molecule type" value="Genomic_DNA"/>
</dbReference>
<reference evidence="1" key="1">
    <citation type="submission" date="2023-04" db="EMBL/GenBank/DDBJ databases">
        <title>A chromosome-level genome assembly of the parasitoid wasp Eretmocerus hayati.</title>
        <authorList>
            <person name="Zhong Y."/>
            <person name="Liu S."/>
            <person name="Liu Y."/>
        </authorList>
    </citation>
    <scope>NUCLEOTIDE SEQUENCE</scope>
    <source>
        <strain evidence="1">ZJU_SS_LIU_2023</strain>
    </source>
</reference>
<protein>
    <submittedName>
        <fullName evidence="1">Uncharacterized protein</fullName>
    </submittedName>
</protein>
<comment type="caution">
    <text evidence="1">The sequence shown here is derived from an EMBL/GenBank/DDBJ whole genome shotgun (WGS) entry which is preliminary data.</text>
</comment>
<evidence type="ECO:0000313" key="2">
    <source>
        <dbReference type="Proteomes" id="UP001239111"/>
    </source>
</evidence>
<accession>A0ACC2N1P3</accession>
<proteinExistence type="predicted"/>